<feature type="region of interest" description="Disordered" evidence="1">
    <location>
        <begin position="174"/>
        <end position="195"/>
    </location>
</feature>
<proteinExistence type="predicted"/>
<accession>A0ABN9VFN0</accession>
<gene>
    <name evidence="2" type="ORF">PCOR1329_LOCUS56936</name>
</gene>
<name>A0ABN9VFN0_9DINO</name>
<feature type="region of interest" description="Disordered" evidence="1">
    <location>
        <begin position="1"/>
        <end position="94"/>
    </location>
</feature>
<comment type="caution">
    <text evidence="2">The sequence shown here is derived from an EMBL/GenBank/DDBJ whole genome shotgun (WGS) entry which is preliminary data.</text>
</comment>
<protein>
    <submittedName>
        <fullName evidence="2">Uncharacterized protein</fullName>
    </submittedName>
</protein>
<keyword evidence="3" id="KW-1185">Reference proteome</keyword>
<organism evidence="2 3">
    <name type="scientific">Prorocentrum cordatum</name>
    <dbReference type="NCBI Taxonomy" id="2364126"/>
    <lineage>
        <taxon>Eukaryota</taxon>
        <taxon>Sar</taxon>
        <taxon>Alveolata</taxon>
        <taxon>Dinophyceae</taxon>
        <taxon>Prorocentrales</taxon>
        <taxon>Prorocentraceae</taxon>
        <taxon>Prorocentrum</taxon>
    </lineage>
</organism>
<evidence type="ECO:0000313" key="3">
    <source>
        <dbReference type="Proteomes" id="UP001189429"/>
    </source>
</evidence>
<sequence length="195" mass="21193">MCKPRLRTVAAPARVAVRHPQARRWGPPQPQRAATHTPLLRGRHRDVRQPGAAPPGRPEADVEEQTQAVSNLVPSEVRPRRPGRPPPSGRDGRWAAFGISGRARRLGYFIRTELVRGRGRMPPQSVLASSSHPAARCDLEGATPCSEALDACGARLDENAAGSTRCCLGRYHPNISGRPEAGSVRPAPPRLQSRR</sequence>
<evidence type="ECO:0000256" key="1">
    <source>
        <dbReference type="SAM" id="MobiDB-lite"/>
    </source>
</evidence>
<reference evidence="2" key="1">
    <citation type="submission" date="2023-10" db="EMBL/GenBank/DDBJ databases">
        <authorList>
            <person name="Chen Y."/>
            <person name="Shah S."/>
            <person name="Dougan E. K."/>
            <person name="Thang M."/>
            <person name="Chan C."/>
        </authorList>
    </citation>
    <scope>NUCLEOTIDE SEQUENCE [LARGE SCALE GENOMIC DNA]</scope>
</reference>
<dbReference type="EMBL" id="CAUYUJ010017022">
    <property type="protein sequence ID" value="CAK0870973.1"/>
    <property type="molecule type" value="Genomic_DNA"/>
</dbReference>
<dbReference type="Proteomes" id="UP001189429">
    <property type="component" value="Unassembled WGS sequence"/>
</dbReference>
<evidence type="ECO:0000313" key="2">
    <source>
        <dbReference type="EMBL" id="CAK0870973.1"/>
    </source>
</evidence>